<gene>
    <name evidence="5" type="ORF">KNV97_08845</name>
</gene>
<dbReference type="Proteomes" id="UP000694232">
    <property type="component" value="Chromosome 1"/>
</dbReference>
<feature type="domain" description="Mannitol dehydrogenase C-terminal" evidence="4">
    <location>
        <begin position="273"/>
        <end position="465"/>
    </location>
</feature>
<dbReference type="Pfam" id="PF01232">
    <property type="entry name" value="Mannitol_dh"/>
    <property type="match status" value="1"/>
</dbReference>
<keyword evidence="6" id="KW-1185">Reference proteome</keyword>
<evidence type="ECO:0000259" key="3">
    <source>
        <dbReference type="Pfam" id="PF01232"/>
    </source>
</evidence>
<dbReference type="KEGG" id="vos:KNV97_08845"/>
<dbReference type="AlphaFoldDB" id="A0A975UBA0"/>
<keyword evidence="2" id="KW-0520">NAD</keyword>
<evidence type="ECO:0000256" key="1">
    <source>
        <dbReference type="ARBA" id="ARBA00023002"/>
    </source>
</evidence>
<dbReference type="InterPro" id="IPR013118">
    <property type="entry name" value="Mannitol_DH_C"/>
</dbReference>
<evidence type="ECO:0000313" key="5">
    <source>
        <dbReference type="EMBL" id="QXO18365.1"/>
    </source>
</evidence>
<dbReference type="GO" id="GO:0019594">
    <property type="term" value="P:mannitol metabolic process"/>
    <property type="evidence" value="ECO:0007669"/>
    <property type="project" value="InterPro"/>
</dbReference>
<keyword evidence="1 5" id="KW-0560">Oxidoreductase</keyword>
<dbReference type="NCBIfam" id="NF011611">
    <property type="entry name" value="PRK15037.1"/>
    <property type="match status" value="1"/>
</dbReference>
<dbReference type="InterPro" id="IPR050988">
    <property type="entry name" value="Mannitol_DH/Oxidoreductase"/>
</dbReference>
<dbReference type="InterPro" id="IPR023027">
    <property type="entry name" value="Mannitol_DH_CS"/>
</dbReference>
<dbReference type="InterPro" id="IPR013131">
    <property type="entry name" value="Mannitol_DH_N"/>
</dbReference>
<evidence type="ECO:0000259" key="4">
    <source>
        <dbReference type="Pfam" id="PF08125"/>
    </source>
</evidence>
<evidence type="ECO:0000313" key="6">
    <source>
        <dbReference type="Proteomes" id="UP000694232"/>
    </source>
</evidence>
<dbReference type="RefSeq" id="WP_218562912.1">
    <property type="nucleotide sequence ID" value="NZ_CP076643.1"/>
</dbReference>
<dbReference type="GO" id="GO:0008866">
    <property type="term" value="F:fructuronate reductase activity"/>
    <property type="evidence" value="ECO:0007669"/>
    <property type="project" value="UniProtKB-EC"/>
</dbReference>
<dbReference type="PROSITE" id="PS00974">
    <property type="entry name" value="MANNITOL_DHGENASE"/>
    <property type="match status" value="1"/>
</dbReference>
<dbReference type="EC" id="1.1.1.57" evidence="5"/>
<reference evidence="5" key="1">
    <citation type="submission" date="2021-06" db="EMBL/GenBank/DDBJ databases">
        <title>Vibrio nov. sp., novel gut bacterium isolated from Yellow Sea oyster.</title>
        <authorList>
            <person name="Muhammad N."/>
            <person name="Nguyen T.H."/>
            <person name="Lee Y.-J."/>
            <person name="Ko J."/>
            <person name="Kim S.-G."/>
        </authorList>
    </citation>
    <scope>NUCLEOTIDE SEQUENCE</scope>
    <source>
        <strain evidence="5">OG9-811</strain>
    </source>
</reference>
<organism evidence="5 6">
    <name type="scientific">Vibrio ostreae</name>
    <dbReference type="NCBI Taxonomy" id="2841925"/>
    <lineage>
        <taxon>Bacteria</taxon>
        <taxon>Pseudomonadati</taxon>
        <taxon>Pseudomonadota</taxon>
        <taxon>Gammaproteobacteria</taxon>
        <taxon>Vibrionales</taxon>
        <taxon>Vibrionaceae</taxon>
        <taxon>Vibrio</taxon>
    </lineage>
</organism>
<dbReference type="PANTHER" id="PTHR43362:SF1">
    <property type="entry name" value="MANNITOL DEHYDROGENASE 2-RELATED"/>
    <property type="match status" value="1"/>
</dbReference>
<dbReference type="PANTHER" id="PTHR43362">
    <property type="entry name" value="MANNITOL DEHYDROGENASE DSF1-RELATED"/>
    <property type="match status" value="1"/>
</dbReference>
<proteinExistence type="predicted"/>
<dbReference type="EMBL" id="CP076643">
    <property type="protein sequence ID" value="QXO18365.1"/>
    <property type="molecule type" value="Genomic_DNA"/>
</dbReference>
<protein>
    <submittedName>
        <fullName evidence="5">Fructuronate reductase</fullName>
        <ecNumber evidence="5">1.1.1.57</ecNumber>
    </submittedName>
</protein>
<name>A0A975UBA0_9VIBR</name>
<evidence type="ECO:0000256" key="2">
    <source>
        <dbReference type="ARBA" id="ARBA00023027"/>
    </source>
</evidence>
<accession>A0A975UBA0</accession>
<sequence>MPVFHNLYSRSQLKPKIVHIGFGAFHRAHQALFADELAQISQSDWGYCEISLLGGDKLIENLRQQNHIFTVVEKGVNGPSIKTVGSVCESLHLKLDGHEKIIEKIAAPETCIVSITITEKGYGIDLHSERLDTNNPFIKIDLDNFNKPKSAIGCIVQGLKRRMERNLTPISVMSCDNMPENGRKTQNAIVDFAQIVDPQLALWIQDHIAFPSTMVDRIVPALSEEAQAEIDSLVGEHEPCGIICEPFRQWVIEDNFAAGRPEWEKVGVELVNDVLPYEEMKLRMLNGSHSFLAYLGYLAGYEHISDCMQDSEFKQAAYNLMMAEQAPTLSIGQQVDLQAYAQSLIERYSNPNIKHRTWQIAMDGSQKLPQRMLESVSWHITHQSEYPYLALAIAAWIKYVGGVDEKGQRIDVRDPKAEELYNRFHSCNNEVARVRTLLDIPAIFGSELPAEYQFVDAVTQAYQRVELIGAKRAVSELIKATQNSERPQRF</sequence>
<dbReference type="Pfam" id="PF08125">
    <property type="entry name" value="Mannitol_dh_C"/>
    <property type="match status" value="1"/>
</dbReference>
<feature type="domain" description="Mannitol dehydrogenase N-terminal" evidence="3">
    <location>
        <begin position="16"/>
        <end position="265"/>
    </location>
</feature>